<organism evidence="1">
    <name type="scientific">Gokushovirinae environmental samples</name>
    <dbReference type="NCBI Taxonomy" id="1478972"/>
    <lineage>
        <taxon>Viruses</taxon>
        <taxon>Monodnaviria</taxon>
        <taxon>Sangervirae</taxon>
        <taxon>Phixviricota</taxon>
        <taxon>Malgrandaviricetes</taxon>
        <taxon>Petitvirales</taxon>
        <taxon>Microviridae</taxon>
        <taxon>environmental samples</taxon>
    </lineage>
</organism>
<name>A0A2R3UAC8_9VIRU</name>
<evidence type="ECO:0000313" key="1">
    <source>
        <dbReference type="EMBL" id="AVQ10218.1"/>
    </source>
</evidence>
<protein>
    <submittedName>
        <fullName evidence="1">Capsid protein VP3</fullName>
    </submittedName>
</protein>
<proteinExistence type="predicted"/>
<reference evidence="1" key="1">
    <citation type="submission" date="2018-03" db="EMBL/GenBank/DDBJ databases">
        <title>Twenty-four Novel Viral Genomes identified from the Dushanzi Mud Volcanic Sediment in Xinjiang, China.</title>
        <authorList>
            <person name="Han L."/>
        </authorList>
    </citation>
    <scope>NUCLEOTIDE SEQUENCE</scope>
</reference>
<dbReference type="InterPro" id="IPR014131">
    <property type="entry name" value="Chlamydia_phage_Vp3"/>
</dbReference>
<sequence>MSQLYASKHKSGKLFSACNPNRIEVTADISGPSKTRQEFTDECDVNAIMARYDAAGVWPFKDNAVPPVYLDFVGMPDLQDAMASLINAEEAFMTLPAIVRKEFDNDPVRFVEYASDTSKPEVLSQLRAWGLAEPEKAPAKPIEVRVIPEPAAPPIVPAKT</sequence>
<accession>A0A2R3UAC8</accession>
<dbReference type="Pfam" id="PF09675">
    <property type="entry name" value="Chlamy_scaf"/>
    <property type="match status" value="1"/>
</dbReference>
<dbReference type="EMBL" id="MH029522">
    <property type="protein sequence ID" value="AVQ10218.1"/>
    <property type="molecule type" value="Genomic_DNA"/>
</dbReference>